<dbReference type="Gene3D" id="1.10.1420.10">
    <property type="match status" value="2"/>
</dbReference>
<dbReference type="SMART" id="SM00533">
    <property type="entry name" value="MUTSd"/>
    <property type="match status" value="1"/>
</dbReference>
<dbReference type="Pfam" id="PF00488">
    <property type="entry name" value="MutS_V"/>
    <property type="match status" value="1"/>
</dbReference>
<evidence type="ECO:0000313" key="17">
    <source>
        <dbReference type="Proteomes" id="UP000030161"/>
    </source>
</evidence>
<dbReference type="SUPFAM" id="SSF52540">
    <property type="entry name" value="P-loop containing nucleoside triphosphate hydrolases"/>
    <property type="match status" value="1"/>
</dbReference>
<dbReference type="GO" id="GO:0006298">
    <property type="term" value="P:mismatch repair"/>
    <property type="evidence" value="ECO:0007669"/>
    <property type="project" value="InterPro"/>
</dbReference>
<evidence type="ECO:0000256" key="11">
    <source>
        <dbReference type="ARBA" id="ARBA00025902"/>
    </source>
</evidence>
<comment type="caution">
    <text evidence="16">The sequence shown here is derived from an EMBL/GenBank/DDBJ whole genome shotgun (WGS) entry which is preliminary data.</text>
</comment>
<keyword evidence="5" id="KW-0227">DNA damage</keyword>
<dbReference type="Proteomes" id="UP000030161">
    <property type="component" value="Unassembled WGS sequence"/>
</dbReference>
<dbReference type="EMBL" id="AJIX01000013">
    <property type="protein sequence ID" value="KGR13839.1"/>
    <property type="molecule type" value="Genomic_DNA"/>
</dbReference>
<dbReference type="SUPFAM" id="SSF48334">
    <property type="entry name" value="DNA repair protein MutS, domain III"/>
    <property type="match status" value="1"/>
</dbReference>
<evidence type="ECO:0000256" key="8">
    <source>
        <dbReference type="ARBA" id="ARBA00023204"/>
    </source>
</evidence>
<evidence type="ECO:0000256" key="12">
    <source>
        <dbReference type="ARBA" id="ARBA00029792"/>
    </source>
</evidence>
<evidence type="ECO:0000256" key="2">
    <source>
        <dbReference type="ARBA" id="ARBA00007094"/>
    </source>
</evidence>
<dbReference type="InterPro" id="IPR036678">
    <property type="entry name" value="MutS_con_dom_sf"/>
</dbReference>
<feature type="compositionally biased region" description="Low complexity" evidence="14">
    <location>
        <begin position="240"/>
        <end position="249"/>
    </location>
</feature>
<accession>A0AB34PZP9</accession>
<comment type="subunit">
    <text evidence="11">Heterodimer consisting of MSH2-MSH3 (MutS beta). Forms a ternary complex with MutL alpha (MLH1-PMS1).</text>
</comment>
<evidence type="ECO:0000256" key="6">
    <source>
        <dbReference type="ARBA" id="ARBA00022840"/>
    </source>
</evidence>
<dbReference type="FunFam" id="3.30.420.110:FF:000061">
    <property type="entry name" value="DNA mismatch repair protein MSH3"/>
    <property type="match status" value="1"/>
</dbReference>
<feature type="region of interest" description="Disordered" evidence="14">
    <location>
        <begin position="1"/>
        <end position="107"/>
    </location>
</feature>
<dbReference type="InterPro" id="IPR000432">
    <property type="entry name" value="DNA_mismatch_repair_MutS_C"/>
</dbReference>
<evidence type="ECO:0000256" key="7">
    <source>
        <dbReference type="ARBA" id="ARBA00023125"/>
    </source>
</evidence>
<dbReference type="FunFam" id="3.40.50.300:FF:003735">
    <property type="entry name" value="DNA mismatch repair protein MSH3"/>
    <property type="match status" value="1"/>
</dbReference>
<dbReference type="InterPro" id="IPR016151">
    <property type="entry name" value="DNA_mismatch_repair_MutS_N"/>
</dbReference>
<keyword evidence="6" id="KW-0067">ATP-binding</keyword>
<feature type="region of interest" description="Disordered" evidence="14">
    <location>
        <begin position="229"/>
        <end position="250"/>
    </location>
</feature>
<dbReference type="InterPro" id="IPR045076">
    <property type="entry name" value="MutS"/>
</dbReference>
<feature type="domain" description="DNA mismatch repair proteins mutS family" evidence="15">
    <location>
        <begin position="875"/>
        <end position="891"/>
    </location>
</feature>
<keyword evidence="8" id="KW-0234">DNA repair</keyword>
<keyword evidence="9" id="KW-0539">Nucleus</keyword>
<dbReference type="InterPro" id="IPR017261">
    <property type="entry name" value="DNA_mismatch_repair_MutS/MSH"/>
</dbReference>
<proteinExistence type="inferred from homology"/>
<dbReference type="PANTHER" id="PTHR11361">
    <property type="entry name" value="DNA MISMATCH REPAIR PROTEIN MUTS FAMILY MEMBER"/>
    <property type="match status" value="1"/>
</dbReference>
<dbReference type="GO" id="GO:0030983">
    <property type="term" value="F:mismatched DNA binding"/>
    <property type="evidence" value="ECO:0007669"/>
    <property type="project" value="InterPro"/>
</dbReference>
<feature type="compositionally biased region" description="Polar residues" evidence="14">
    <location>
        <begin position="1"/>
        <end position="30"/>
    </location>
</feature>
<dbReference type="GO" id="GO:0006312">
    <property type="term" value="P:mitotic recombination"/>
    <property type="evidence" value="ECO:0007669"/>
    <property type="project" value="TreeGrafter"/>
</dbReference>
<evidence type="ECO:0000256" key="9">
    <source>
        <dbReference type="ARBA" id="ARBA00023242"/>
    </source>
</evidence>
<comment type="similarity">
    <text evidence="2">Belongs to the DNA mismatch repair MutS family. MSH3 subfamily.</text>
</comment>
<feature type="compositionally biased region" description="Low complexity" evidence="14">
    <location>
        <begin position="66"/>
        <end position="75"/>
    </location>
</feature>
<comment type="function">
    <text evidence="10">Component of the post-replicative DNA mismatch repair system (MMR). Heterodimerizes with MSH2 to form MutS beta, which binds to DNA mismatches thereby initiating DNA repair. MSH3 provides substrate-binding and substrate specificity to the complex. When bound, the MutS beta heterodimer bends the DNA helix and shields approximately 20 base pairs. Acts mainly to repair insertion-deletion loops (IDLs) from 2 to 13 nucleotides in size, but can also repair base-base and single insertion-deletion mismatches that occur during replication. After mismatch binding, forms a ternary complex with the MutL alpha heterodimer, which is thought to be responsible for directing the downstream MMR events, including strand discrimination, excision, and resynthesis. ATP binding and hydrolysis play a pivotal role in mismatch repair functions.</text>
</comment>
<dbReference type="PANTHER" id="PTHR11361:SF122">
    <property type="entry name" value="DNA MISMATCH REPAIR PROTEIN MSH3"/>
    <property type="match status" value="1"/>
</dbReference>
<reference evidence="16 17" key="1">
    <citation type="submission" date="2013-12" db="EMBL/GenBank/DDBJ databases">
        <title>The Genome Sequence of Candida albicans P78048.</title>
        <authorList>
            <consortium name="The Broad Institute Genome Sequencing Platform"/>
            <consortium name="The Broad Institute Genome Sequencing Center for Infectious Disease"/>
            <person name="Cuomo C."/>
            <person name="Bennett R."/>
            <person name="Hirakawa M."/>
            <person name="Noverr M."/>
            <person name="Mitchell A."/>
            <person name="Young S.K."/>
            <person name="Zeng Q."/>
            <person name="Gargeya S."/>
            <person name="Fitzgerald M."/>
            <person name="Abouelleil A."/>
            <person name="Alvarado L."/>
            <person name="Berlin A.M."/>
            <person name="Chapman S.B."/>
            <person name="Dewar J."/>
            <person name="Goldberg J."/>
            <person name="Griggs A."/>
            <person name="Gujja S."/>
            <person name="Hansen M."/>
            <person name="Howarth C."/>
            <person name="Imamovic A."/>
            <person name="Larimer J."/>
            <person name="McCowan C."/>
            <person name="Murphy C."/>
            <person name="Pearson M."/>
            <person name="Priest M."/>
            <person name="Roberts A."/>
            <person name="Saif S."/>
            <person name="Shea T."/>
            <person name="Sykes S."/>
            <person name="Wortman J."/>
            <person name="Nusbaum C."/>
            <person name="Birren B."/>
        </authorList>
    </citation>
    <scope>NUCLEOTIDE SEQUENCE [LARGE SCALE GENOMIC DNA]</scope>
    <source>
        <strain evidence="16 17">P78048</strain>
    </source>
</reference>
<feature type="compositionally biased region" description="Pro residues" evidence="14">
    <location>
        <begin position="36"/>
        <end position="47"/>
    </location>
</feature>
<dbReference type="GO" id="GO:0140664">
    <property type="term" value="F:ATP-dependent DNA damage sensor activity"/>
    <property type="evidence" value="ECO:0007669"/>
    <property type="project" value="InterPro"/>
</dbReference>
<dbReference type="SMART" id="SM00534">
    <property type="entry name" value="MUTSac"/>
    <property type="match status" value="1"/>
</dbReference>
<feature type="compositionally biased region" description="Low complexity" evidence="14">
    <location>
        <begin position="86"/>
        <end position="96"/>
    </location>
</feature>
<keyword evidence="7" id="KW-0238">DNA-binding</keyword>
<dbReference type="InterPro" id="IPR007860">
    <property type="entry name" value="DNA_mmatch_repair_MutS_con_dom"/>
</dbReference>
<evidence type="ECO:0000256" key="1">
    <source>
        <dbReference type="ARBA" id="ARBA00004123"/>
    </source>
</evidence>
<evidence type="ECO:0000256" key="4">
    <source>
        <dbReference type="ARBA" id="ARBA00022741"/>
    </source>
</evidence>
<dbReference type="Pfam" id="PF05188">
    <property type="entry name" value="MutS_II"/>
    <property type="match status" value="1"/>
</dbReference>
<evidence type="ECO:0000256" key="13">
    <source>
        <dbReference type="ARBA" id="ARBA00073774"/>
    </source>
</evidence>
<evidence type="ECO:0000313" key="16">
    <source>
        <dbReference type="EMBL" id="KGR13839.1"/>
    </source>
</evidence>
<keyword evidence="4" id="KW-0547">Nucleotide-binding</keyword>
<evidence type="ECO:0000259" key="15">
    <source>
        <dbReference type="PROSITE" id="PS00486"/>
    </source>
</evidence>
<dbReference type="AlphaFoldDB" id="A0AB34PZP9"/>
<dbReference type="PROSITE" id="PS00486">
    <property type="entry name" value="DNA_MISMATCH_REPAIR_2"/>
    <property type="match status" value="1"/>
</dbReference>
<dbReference type="Gene3D" id="3.40.1170.10">
    <property type="entry name" value="DNA repair protein MutS, domain I"/>
    <property type="match status" value="1"/>
</dbReference>
<evidence type="ECO:0000256" key="3">
    <source>
        <dbReference type="ARBA" id="ARBA00022151"/>
    </source>
</evidence>
<dbReference type="InterPro" id="IPR007695">
    <property type="entry name" value="DNA_mismatch_repair_MutS-lik_N"/>
</dbReference>
<dbReference type="Gene3D" id="3.30.420.110">
    <property type="entry name" value="MutS, connector domain"/>
    <property type="match status" value="1"/>
</dbReference>
<dbReference type="Pfam" id="PF01624">
    <property type="entry name" value="MutS_I"/>
    <property type="match status" value="1"/>
</dbReference>
<protein>
    <recommendedName>
        <fullName evidence="3 13">DNA mismatch repair protein MSH3</fullName>
    </recommendedName>
    <alternativeName>
        <fullName evidence="3 13">DNA mismatch repair protein MSH3</fullName>
    </alternativeName>
    <alternativeName>
        <fullName evidence="12">MutS protein homolog 3</fullName>
    </alternativeName>
</protein>
<dbReference type="InterPro" id="IPR007696">
    <property type="entry name" value="DNA_mismatch_repair_MutS_core"/>
</dbReference>
<dbReference type="GO" id="GO:0005524">
    <property type="term" value="F:ATP binding"/>
    <property type="evidence" value="ECO:0007669"/>
    <property type="project" value="UniProtKB-KW"/>
</dbReference>
<dbReference type="Pfam" id="PF05192">
    <property type="entry name" value="MutS_III"/>
    <property type="match status" value="1"/>
</dbReference>
<comment type="subcellular location">
    <subcellularLocation>
        <location evidence="1">Nucleus</location>
    </subcellularLocation>
</comment>
<evidence type="ECO:0000256" key="10">
    <source>
        <dbReference type="ARBA" id="ARBA00025373"/>
    </source>
</evidence>
<dbReference type="SUPFAM" id="SSF55271">
    <property type="entry name" value="DNA repair protein MutS, domain I"/>
    <property type="match status" value="1"/>
</dbReference>
<sequence>MSSQKRQSTLSRFFTTIKPSQSTESTLTEKVSSKSPPLPPPPPPPTASPSLPSEKLLEFGFDGTKDSTSTRTTTTKSKDVEKRKSTTSSGSSFSSESKPKRPKEKRLTPLEKQILELTEQHQDKILLIQIGYKYKVFGINALKVSKILNIMYISNDIEDTRFHYCSIPDTRLHIHLQRILSHGYKVGVVKQIESTIVKQIEKTSKSSDVMRREVTGVYTKATYLGDESNENTKGSWDGLSSSSSSSSSSDVPEYIVCINEVSEKQFAIVAVQPLIGEVIFDSFKDDISRQELETRLLYLRPVEVIVITNGSSEQISGPTLMTLKLINHNCNIIHKSGSPSENGNENENENENEAIEAIMSKYLNEKLVEYYSINFSIPIQQCFEYLLLYLNEFKLTNIFTIPENITNFQDSKKYMILPANTLNSLEIFTNTTDHTTKGSLFKLLNNTKTIFGSRLLQKWVSRPLVHIQDIKDRHQAIEDLQSEYNHVVDSISNFLTKIKYLDLEGLLSKIHYSSTNNNNNNLRINRKQVYLLLSNLQEILILVQKFEKSIKSFKFKSSLLIQIFDELLTISQTDIIIIENFLSMIDLSFIDCKESSEQCRKFFKRNSFDSIELQYQNIAQYQQQIEQEQLEIIRKELGNSKLKYVQKDGERYLIEIRNNQRDKLSKILDDKDYILIKSTQTITRYRKKSVTEYLKLLQYHEEMLIKTCDEEFQNFLKDLDSNYTLFYKIIKNLAIFDCLLSLTTTSSLPNYTRPTLIDDDLTILVKQARHPTIEQLRPNYVANDININIEYDKNRVLIITGPNMGGKSSYVKTVALLTVMTQIGCYLPCQNATMGIFDSIFIRMGANDNILKGYSTFMMEMLQCKNIISMMSNRSLIILDEIGRGTGTIDGISLAYSILKYLIESEFKPLVLFITHYPSIHVLEQEYPNQLVVNYHMGYQEIKNNTPGEIPEIIFLYNLCRGVVNNSYGLNVAKLAGISHDIIKQAYRVSEKVKLDIELKEYWKFAHSLNKALKEGGSSSPNQLDDIDYYILSKHSSL</sequence>
<dbReference type="InterPro" id="IPR036187">
    <property type="entry name" value="DNA_mismatch_repair_MutS_sf"/>
</dbReference>
<evidence type="ECO:0000256" key="14">
    <source>
        <dbReference type="SAM" id="MobiDB-lite"/>
    </source>
</evidence>
<evidence type="ECO:0000256" key="5">
    <source>
        <dbReference type="ARBA" id="ARBA00022763"/>
    </source>
</evidence>
<dbReference type="PIRSF" id="PIRSF037677">
    <property type="entry name" value="DNA_mis_repair_Msh6"/>
    <property type="match status" value="1"/>
</dbReference>
<dbReference type="InterPro" id="IPR027417">
    <property type="entry name" value="P-loop_NTPase"/>
</dbReference>
<gene>
    <name evidence="16" type="ORF">MG3_02272</name>
</gene>
<name>A0AB34PZP9_CANAX</name>
<organism evidence="16 17">
    <name type="scientific">Candida albicans P78048</name>
    <dbReference type="NCBI Taxonomy" id="1094989"/>
    <lineage>
        <taxon>Eukaryota</taxon>
        <taxon>Fungi</taxon>
        <taxon>Dikarya</taxon>
        <taxon>Ascomycota</taxon>
        <taxon>Saccharomycotina</taxon>
        <taxon>Pichiomycetes</taxon>
        <taxon>Debaryomycetaceae</taxon>
        <taxon>Candida/Lodderomyces clade</taxon>
        <taxon>Candida</taxon>
    </lineage>
</organism>
<dbReference type="GO" id="GO:0005634">
    <property type="term" value="C:nucleus"/>
    <property type="evidence" value="ECO:0007669"/>
    <property type="project" value="UniProtKB-SubCell"/>
</dbReference>
<dbReference type="Gene3D" id="3.40.50.300">
    <property type="entry name" value="P-loop containing nucleotide triphosphate hydrolases"/>
    <property type="match status" value="1"/>
</dbReference>